<protein>
    <submittedName>
        <fullName evidence="2">Uncharacterized protein</fullName>
    </submittedName>
</protein>
<comment type="caution">
    <text evidence="2">The sequence shown here is derived from an EMBL/GenBank/DDBJ whole genome shotgun (WGS) entry which is preliminary data.</text>
</comment>
<evidence type="ECO:0000256" key="1">
    <source>
        <dbReference type="SAM" id="MobiDB-lite"/>
    </source>
</evidence>
<proteinExistence type="predicted"/>
<feature type="region of interest" description="Disordered" evidence="1">
    <location>
        <begin position="76"/>
        <end position="114"/>
    </location>
</feature>
<feature type="non-terminal residue" evidence="2">
    <location>
        <position position="1"/>
    </location>
</feature>
<dbReference type="Proteomes" id="UP001178507">
    <property type="component" value="Unassembled WGS sequence"/>
</dbReference>
<evidence type="ECO:0000313" key="2">
    <source>
        <dbReference type="EMBL" id="CAJ1404215.1"/>
    </source>
</evidence>
<accession>A0AA36JDI3</accession>
<sequence length="130" mass="13951">VQMISAEADGGSAPSVLRQAMFCPEDLENMGMSDLKAIMERLAVRGSKSDDKAELIRRFHEEGLVFCEAEAARRRQAAQKMQAETAAPAGTGAAAPAARADTGPPLAQRSGAGGKFADHAHTLRVWKTWW</sequence>
<organism evidence="2 3">
    <name type="scientific">Effrenium voratum</name>
    <dbReference type="NCBI Taxonomy" id="2562239"/>
    <lineage>
        <taxon>Eukaryota</taxon>
        <taxon>Sar</taxon>
        <taxon>Alveolata</taxon>
        <taxon>Dinophyceae</taxon>
        <taxon>Suessiales</taxon>
        <taxon>Symbiodiniaceae</taxon>
        <taxon>Effrenium</taxon>
    </lineage>
</organism>
<dbReference type="AlphaFoldDB" id="A0AA36JDI3"/>
<feature type="compositionally biased region" description="Low complexity" evidence="1">
    <location>
        <begin position="78"/>
        <end position="105"/>
    </location>
</feature>
<gene>
    <name evidence="2" type="ORF">EVOR1521_LOCUS26711</name>
</gene>
<reference evidence="2" key="1">
    <citation type="submission" date="2023-08" db="EMBL/GenBank/DDBJ databases">
        <authorList>
            <person name="Chen Y."/>
            <person name="Shah S."/>
            <person name="Dougan E. K."/>
            <person name="Thang M."/>
            <person name="Chan C."/>
        </authorList>
    </citation>
    <scope>NUCLEOTIDE SEQUENCE</scope>
</reference>
<dbReference type="EMBL" id="CAUJNA010003530">
    <property type="protein sequence ID" value="CAJ1404215.1"/>
    <property type="molecule type" value="Genomic_DNA"/>
</dbReference>
<keyword evidence="3" id="KW-1185">Reference proteome</keyword>
<name>A0AA36JDI3_9DINO</name>
<evidence type="ECO:0000313" key="3">
    <source>
        <dbReference type="Proteomes" id="UP001178507"/>
    </source>
</evidence>